<protein>
    <submittedName>
        <fullName evidence="1">Uncharacterized protein</fullName>
    </submittedName>
</protein>
<dbReference type="Proteomes" id="UP001234178">
    <property type="component" value="Unassembled WGS sequence"/>
</dbReference>
<proteinExistence type="predicted"/>
<comment type="caution">
    <text evidence="1">The sequence shown here is derived from an EMBL/GenBank/DDBJ whole genome shotgun (WGS) entry which is preliminary data.</text>
</comment>
<dbReference type="EMBL" id="JAOYFB010000039">
    <property type="protein sequence ID" value="KAK4030958.1"/>
    <property type="molecule type" value="Genomic_DNA"/>
</dbReference>
<gene>
    <name evidence="1" type="ORF">OUZ56_024387</name>
</gene>
<name>A0ABR0B0Q6_9CRUS</name>
<organism evidence="1 2">
    <name type="scientific">Daphnia magna</name>
    <dbReference type="NCBI Taxonomy" id="35525"/>
    <lineage>
        <taxon>Eukaryota</taxon>
        <taxon>Metazoa</taxon>
        <taxon>Ecdysozoa</taxon>
        <taxon>Arthropoda</taxon>
        <taxon>Crustacea</taxon>
        <taxon>Branchiopoda</taxon>
        <taxon>Diplostraca</taxon>
        <taxon>Cladocera</taxon>
        <taxon>Anomopoda</taxon>
        <taxon>Daphniidae</taxon>
        <taxon>Daphnia</taxon>
    </lineage>
</organism>
<sequence>MATLNHSIGFWLINWLARIDNRDNTCLCLHMLLLVAQQIPPLLGSHLLVVLQLGGFGCPVWVFEVLTGSPVATLDWMGTNLYVDRRVLLLRKVALLLGQWWRVKASYCTVWFLGLLALLALGDRDSLGVLLLAVCFSLESCIPRATSHDEH</sequence>
<accession>A0ABR0B0Q6</accession>
<evidence type="ECO:0000313" key="2">
    <source>
        <dbReference type="Proteomes" id="UP001234178"/>
    </source>
</evidence>
<keyword evidence="2" id="KW-1185">Reference proteome</keyword>
<reference evidence="1 2" key="1">
    <citation type="journal article" date="2023" name="Nucleic Acids Res.">
        <title>The hologenome of Daphnia magna reveals possible DNA methylation and microbiome-mediated evolution of the host genome.</title>
        <authorList>
            <person name="Chaturvedi A."/>
            <person name="Li X."/>
            <person name="Dhandapani V."/>
            <person name="Marshall H."/>
            <person name="Kissane S."/>
            <person name="Cuenca-Cambronero M."/>
            <person name="Asole G."/>
            <person name="Calvet F."/>
            <person name="Ruiz-Romero M."/>
            <person name="Marangio P."/>
            <person name="Guigo R."/>
            <person name="Rago D."/>
            <person name="Mirbahai L."/>
            <person name="Eastwood N."/>
            <person name="Colbourne J.K."/>
            <person name="Zhou J."/>
            <person name="Mallon E."/>
            <person name="Orsini L."/>
        </authorList>
    </citation>
    <scope>NUCLEOTIDE SEQUENCE [LARGE SCALE GENOMIC DNA]</scope>
    <source>
        <strain evidence="1">LRV0_1</strain>
    </source>
</reference>
<evidence type="ECO:0000313" key="1">
    <source>
        <dbReference type="EMBL" id="KAK4030958.1"/>
    </source>
</evidence>